<gene>
    <name evidence="6" type="ORF">FLX08_13895</name>
</gene>
<sequence>MARPAEGGVSPRCRTRGHWSGHSDVSYRRVVTVTRLDIDLDRSSPVPLYFQVAERISEAIQAGTLPPGSRLDNEIQLAERLGLSRPTIRQAIQFLVDKGLVVRKRGVGTQVVHGQVKRSVELTSLYDDLRRAGQKPETRVLSLDTVPAGEEAAAALGVEPGAEVLRLERIRFAMGEPLALLHNWLPVGLAPLSAESLQERGLYEMLRQTGIRMRVAHQRIGARAATPAEARLLEERRGCPLLTMVRTTYDDQGRAVEHGSHVYRASHYSLEVTLVER</sequence>
<name>A0A544YVV0_9ACTN</name>
<reference evidence="6 7" key="1">
    <citation type="submission" date="2019-07" db="EMBL/GenBank/DDBJ databases">
        <title>Microbispora hainanensis DSM 45428.</title>
        <authorList>
            <person name="Thawai C."/>
        </authorList>
    </citation>
    <scope>NUCLEOTIDE SEQUENCE [LARGE SCALE GENOMIC DNA]</scope>
    <source>
        <strain evidence="6 7">DSM 45428</strain>
    </source>
</reference>
<dbReference type="PROSITE" id="PS50949">
    <property type="entry name" value="HTH_GNTR"/>
    <property type="match status" value="1"/>
</dbReference>
<dbReference type="Gene3D" id="3.40.1410.10">
    <property type="entry name" value="Chorismate lyase-like"/>
    <property type="match status" value="1"/>
</dbReference>
<dbReference type="Pfam" id="PF07702">
    <property type="entry name" value="UTRA"/>
    <property type="match status" value="1"/>
</dbReference>
<dbReference type="InterPro" id="IPR036390">
    <property type="entry name" value="WH_DNA-bd_sf"/>
</dbReference>
<dbReference type="SMART" id="SM00866">
    <property type="entry name" value="UTRA"/>
    <property type="match status" value="1"/>
</dbReference>
<dbReference type="AlphaFoldDB" id="A0A544YVV0"/>
<evidence type="ECO:0000259" key="5">
    <source>
        <dbReference type="PROSITE" id="PS50949"/>
    </source>
</evidence>
<dbReference type="PANTHER" id="PTHR44846">
    <property type="entry name" value="MANNOSYL-D-GLYCERATE TRANSPORT/METABOLISM SYSTEM REPRESSOR MNGR-RELATED"/>
    <property type="match status" value="1"/>
</dbReference>
<dbReference type="GO" id="GO:0003677">
    <property type="term" value="F:DNA binding"/>
    <property type="evidence" value="ECO:0007669"/>
    <property type="project" value="UniProtKB-KW"/>
</dbReference>
<dbReference type="PANTHER" id="PTHR44846:SF17">
    <property type="entry name" value="GNTR-FAMILY TRANSCRIPTIONAL REGULATOR"/>
    <property type="match status" value="1"/>
</dbReference>
<dbReference type="InterPro" id="IPR000524">
    <property type="entry name" value="Tscrpt_reg_HTH_GntR"/>
</dbReference>
<dbReference type="CDD" id="cd07377">
    <property type="entry name" value="WHTH_GntR"/>
    <property type="match status" value="1"/>
</dbReference>
<evidence type="ECO:0000256" key="1">
    <source>
        <dbReference type="ARBA" id="ARBA00023015"/>
    </source>
</evidence>
<evidence type="ECO:0000256" key="2">
    <source>
        <dbReference type="ARBA" id="ARBA00023125"/>
    </source>
</evidence>
<evidence type="ECO:0000256" key="4">
    <source>
        <dbReference type="SAM" id="MobiDB-lite"/>
    </source>
</evidence>
<evidence type="ECO:0000313" key="7">
    <source>
        <dbReference type="Proteomes" id="UP000316541"/>
    </source>
</evidence>
<dbReference type="SMART" id="SM00345">
    <property type="entry name" value="HTH_GNTR"/>
    <property type="match status" value="1"/>
</dbReference>
<dbReference type="Proteomes" id="UP000316541">
    <property type="component" value="Unassembled WGS sequence"/>
</dbReference>
<dbReference type="InterPro" id="IPR011663">
    <property type="entry name" value="UTRA"/>
</dbReference>
<accession>A0A544YVV0</accession>
<dbReference type="GO" id="GO:0045892">
    <property type="term" value="P:negative regulation of DNA-templated transcription"/>
    <property type="evidence" value="ECO:0007669"/>
    <property type="project" value="TreeGrafter"/>
</dbReference>
<dbReference type="InterPro" id="IPR050679">
    <property type="entry name" value="Bact_HTH_transcr_reg"/>
</dbReference>
<dbReference type="PRINTS" id="PR00035">
    <property type="entry name" value="HTHGNTR"/>
</dbReference>
<dbReference type="InterPro" id="IPR028978">
    <property type="entry name" value="Chorismate_lyase_/UTRA_dom_sf"/>
</dbReference>
<protein>
    <submittedName>
        <fullName evidence="6">GntR family transcriptional regulator</fullName>
    </submittedName>
</protein>
<evidence type="ECO:0000313" key="6">
    <source>
        <dbReference type="EMBL" id="TQS20884.1"/>
    </source>
</evidence>
<keyword evidence="1" id="KW-0805">Transcription regulation</keyword>
<proteinExistence type="predicted"/>
<dbReference type="GO" id="GO:0003700">
    <property type="term" value="F:DNA-binding transcription factor activity"/>
    <property type="evidence" value="ECO:0007669"/>
    <property type="project" value="InterPro"/>
</dbReference>
<organism evidence="6 7">
    <name type="scientific">Microbispora hainanensis</name>
    <dbReference type="NCBI Taxonomy" id="568844"/>
    <lineage>
        <taxon>Bacteria</taxon>
        <taxon>Bacillati</taxon>
        <taxon>Actinomycetota</taxon>
        <taxon>Actinomycetes</taxon>
        <taxon>Streptosporangiales</taxon>
        <taxon>Streptosporangiaceae</taxon>
        <taxon>Microbispora</taxon>
    </lineage>
</organism>
<dbReference type="EMBL" id="VIRM01000014">
    <property type="protein sequence ID" value="TQS20884.1"/>
    <property type="molecule type" value="Genomic_DNA"/>
</dbReference>
<dbReference type="Pfam" id="PF00392">
    <property type="entry name" value="GntR"/>
    <property type="match status" value="1"/>
</dbReference>
<feature type="region of interest" description="Disordered" evidence="4">
    <location>
        <begin position="1"/>
        <end position="21"/>
    </location>
</feature>
<comment type="caution">
    <text evidence="6">The sequence shown here is derived from an EMBL/GenBank/DDBJ whole genome shotgun (WGS) entry which is preliminary data.</text>
</comment>
<keyword evidence="2" id="KW-0238">DNA-binding</keyword>
<dbReference type="InterPro" id="IPR036388">
    <property type="entry name" value="WH-like_DNA-bd_sf"/>
</dbReference>
<feature type="domain" description="HTH gntR-type" evidence="5">
    <location>
        <begin position="46"/>
        <end position="114"/>
    </location>
</feature>
<dbReference type="SUPFAM" id="SSF46785">
    <property type="entry name" value="Winged helix' DNA-binding domain"/>
    <property type="match status" value="1"/>
</dbReference>
<dbReference type="SUPFAM" id="SSF64288">
    <property type="entry name" value="Chorismate lyase-like"/>
    <property type="match status" value="1"/>
</dbReference>
<dbReference type="Gene3D" id="1.10.10.10">
    <property type="entry name" value="Winged helix-like DNA-binding domain superfamily/Winged helix DNA-binding domain"/>
    <property type="match status" value="1"/>
</dbReference>
<keyword evidence="3" id="KW-0804">Transcription</keyword>
<evidence type="ECO:0000256" key="3">
    <source>
        <dbReference type="ARBA" id="ARBA00023163"/>
    </source>
</evidence>